<feature type="chain" id="PRO_5036073595" evidence="1">
    <location>
        <begin position="29"/>
        <end position="135"/>
    </location>
</feature>
<evidence type="ECO:0000313" key="2">
    <source>
        <dbReference type="EMBL" id="RGR53380.1"/>
    </source>
</evidence>
<accession>A0A395UW91</accession>
<proteinExistence type="predicted"/>
<evidence type="ECO:0000313" key="3">
    <source>
        <dbReference type="EMBL" id="RGT76947.1"/>
    </source>
</evidence>
<feature type="signal peptide" evidence="1">
    <location>
        <begin position="1"/>
        <end position="28"/>
    </location>
</feature>
<dbReference type="AlphaFoldDB" id="A0A395UW91"/>
<dbReference type="RefSeq" id="WP_117997359.1">
    <property type="nucleotide sequence ID" value="NZ_DAWDNE010000023.1"/>
</dbReference>
<evidence type="ECO:0000313" key="5">
    <source>
        <dbReference type="Proteomes" id="UP000266066"/>
    </source>
</evidence>
<keyword evidence="1" id="KW-0732">Signal</keyword>
<dbReference type="EMBL" id="QRUJ01000013">
    <property type="protein sequence ID" value="RGR53380.1"/>
    <property type="molecule type" value="Genomic_DNA"/>
</dbReference>
<dbReference type="Proteomes" id="UP000285290">
    <property type="component" value="Unassembled WGS sequence"/>
</dbReference>
<evidence type="ECO:0000313" key="7">
    <source>
        <dbReference type="Proteomes" id="UP000285290"/>
    </source>
</evidence>
<organism evidence="2 5">
    <name type="scientific">Agathobacter rectalis</name>
    <dbReference type="NCBI Taxonomy" id="39491"/>
    <lineage>
        <taxon>Bacteria</taxon>
        <taxon>Bacillati</taxon>
        <taxon>Bacillota</taxon>
        <taxon>Clostridia</taxon>
        <taxon>Lachnospirales</taxon>
        <taxon>Lachnospiraceae</taxon>
        <taxon>Agathobacter</taxon>
    </lineage>
</organism>
<sequence length="135" mass="15233">MKKLKKIVTILLVLSVIIGLQIPTNVQAAPAPTLTKVDITDMTVEDTTGEIYVEVTYTGRPGTTKVTCNNYTCKEDIKYRQTVFENGVEVGEVSYFKTQYTVDDINGIHSFIIYAEAQTLQYPRKTLYANRIFPI</sequence>
<dbReference type="EMBL" id="QRXG01000050">
    <property type="protein sequence ID" value="RGT76947.1"/>
    <property type="molecule type" value="Genomic_DNA"/>
</dbReference>
<name>A0A395UW91_9FIRM</name>
<gene>
    <name evidence="4" type="ORF">DW753_05430</name>
    <name evidence="3" type="ORF">DWX06_16010</name>
    <name evidence="2" type="ORF">DWY38_11830</name>
</gene>
<dbReference type="EMBL" id="QSKC01000005">
    <property type="protein sequence ID" value="RHE32895.1"/>
    <property type="molecule type" value="Genomic_DNA"/>
</dbReference>
<comment type="caution">
    <text evidence="2">The sequence shown here is derived from an EMBL/GenBank/DDBJ whole genome shotgun (WGS) entry which is preliminary data.</text>
</comment>
<dbReference type="Proteomes" id="UP000284296">
    <property type="component" value="Unassembled WGS sequence"/>
</dbReference>
<evidence type="ECO:0000313" key="6">
    <source>
        <dbReference type="Proteomes" id="UP000284296"/>
    </source>
</evidence>
<protein>
    <submittedName>
        <fullName evidence="2">Uncharacterized protein</fullName>
    </submittedName>
</protein>
<evidence type="ECO:0000256" key="1">
    <source>
        <dbReference type="SAM" id="SignalP"/>
    </source>
</evidence>
<reference evidence="5 6" key="1">
    <citation type="submission" date="2018-08" db="EMBL/GenBank/DDBJ databases">
        <title>A genome reference for cultivated species of the human gut microbiota.</title>
        <authorList>
            <person name="Zou Y."/>
            <person name="Xue W."/>
            <person name="Luo G."/>
        </authorList>
    </citation>
    <scope>NUCLEOTIDE SEQUENCE [LARGE SCALE GENOMIC DNA]</scope>
    <source>
        <strain evidence="3 6">AF18-16LB</strain>
        <strain evidence="2 5">AF25-15</strain>
        <strain evidence="4 7">AM29-10</strain>
    </source>
</reference>
<evidence type="ECO:0000313" key="4">
    <source>
        <dbReference type="EMBL" id="RHE32895.1"/>
    </source>
</evidence>
<dbReference type="Proteomes" id="UP000266066">
    <property type="component" value="Unassembled WGS sequence"/>
</dbReference>